<feature type="region of interest" description="Disordered" evidence="1">
    <location>
        <begin position="59"/>
        <end position="82"/>
    </location>
</feature>
<organism evidence="2 3">
    <name type="scientific">Iris pallida</name>
    <name type="common">Sweet iris</name>
    <dbReference type="NCBI Taxonomy" id="29817"/>
    <lineage>
        <taxon>Eukaryota</taxon>
        <taxon>Viridiplantae</taxon>
        <taxon>Streptophyta</taxon>
        <taxon>Embryophyta</taxon>
        <taxon>Tracheophyta</taxon>
        <taxon>Spermatophyta</taxon>
        <taxon>Magnoliopsida</taxon>
        <taxon>Liliopsida</taxon>
        <taxon>Asparagales</taxon>
        <taxon>Iridaceae</taxon>
        <taxon>Iridoideae</taxon>
        <taxon>Irideae</taxon>
        <taxon>Iris</taxon>
    </lineage>
</organism>
<accession>A0AAX6FHQ5</accession>
<keyword evidence="2" id="KW-0675">Receptor</keyword>
<evidence type="ECO:0000313" key="3">
    <source>
        <dbReference type="Proteomes" id="UP001140949"/>
    </source>
</evidence>
<reference evidence="2" key="2">
    <citation type="submission" date="2023-04" db="EMBL/GenBank/DDBJ databases">
        <authorList>
            <person name="Bruccoleri R.E."/>
            <person name="Oakeley E.J."/>
            <person name="Faust A.-M."/>
            <person name="Dessus-Babus S."/>
            <person name="Altorfer M."/>
            <person name="Burckhardt D."/>
            <person name="Oertli M."/>
            <person name="Naumann U."/>
            <person name="Petersen F."/>
            <person name="Wong J."/>
        </authorList>
    </citation>
    <scope>NUCLEOTIDE SEQUENCE</scope>
    <source>
        <strain evidence="2">GSM-AAB239-AS_SAM_17_03QT</strain>
        <tissue evidence="2">Leaf</tissue>
    </source>
</reference>
<proteinExistence type="predicted"/>
<dbReference type="EMBL" id="JANAVB010028819">
    <property type="protein sequence ID" value="KAJ6815535.1"/>
    <property type="molecule type" value="Genomic_DNA"/>
</dbReference>
<protein>
    <submittedName>
        <fullName evidence="2">Proline-rich receptor-like protein kinase PERK8</fullName>
    </submittedName>
</protein>
<dbReference type="AlphaFoldDB" id="A0AAX6FHQ5"/>
<comment type="caution">
    <text evidence="2">The sequence shown here is derived from an EMBL/GenBank/DDBJ whole genome shotgun (WGS) entry which is preliminary data.</text>
</comment>
<dbReference type="GO" id="GO:0016301">
    <property type="term" value="F:kinase activity"/>
    <property type="evidence" value="ECO:0007669"/>
    <property type="project" value="UniProtKB-KW"/>
</dbReference>
<sequence length="82" mass="8851">MGGGSMAEEVTQDGGWWTLDHGTEKYLTVARYMAARGGLRLQKEGLVVERRGGRVARDQAPTVPVAVARSSARQHSGGVKRE</sequence>
<evidence type="ECO:0000313" key="2">
    <source>
        <dbReference type="EMBL" id="KAJ6815535.1"/>
    </source>
</evidence>
<gene>
    <name evidence="2" type="ORF">M6B38_133545</name>
</gene>
<keyword evidence="2" id="KW-0808">Transferase</keyword>
<keyword evidence="3" id="KW-1185">Reference proteome</keyword>
<reference evidence="2" key="1">
    <citation type="journal article" date="2023" name="GigaByte">
        <title>Genome assembly of the bearded iris, Iris pallida Lam.</title>
        <authorList>
            <person name="Bruccoleri R.E."/>
            <person name="Oakeley E.J."/>
            <person name="Faust A.M.E."/>
            <person name="Altorfer M."/>
            <person name="Dessus-Babus S."/>
            <person name="Burckhardt D."/>
            <person name="Oertli M."/>
            <person name="Naumann U."/>
            <person name="Petersen F."/>
            <person name="Wong J."/>
        </authorList>
    </citation>
    <scope>NUCLEOTIDE SEQUENCE</scope>
    <source>
        <strain evidence="2">GSM-AAB239-AS_SAM_17_03QT</strain>
    </source>
</reference>
<name>A0AAX6FHQ5_IRIPA</name>
<evidence type="ECO:0000256" key="1">
    <source>
        <dbReference type="SAM" id="MobiDB-lite"/>
    </source>
</evidence>
<keyword evidence="2" id="KW-0418">Kinase</keyword>
<dbReference type="Proteomes" id="UP001140949">
    <property type="component" value="Unassembled WGS sequence"/>
</dbReference>